<dbReference type="RefSeq" id="WP_377024630.1">
    <property type="nucleotide sequence ID" value="NZ_JBHLTS010000068.1"/>
</dbReference>
<evidence type="ECO:0000256" key="5">
    <source>
        <dbReference type="SAM" id="Phobius"/>
    </source>
</evidence>
<evidence type="ECO:0000256" key="1">
    <source>
        <dbReference type="ARBA" id="ARBA00022475"/>
    </source>
</evidence>
<evidence type="ECO:0000259" key="6">
    <source>
        <dbReference type="PROSITE" id="PS50234"/>
    </source>
</evidence>
<dbReference type="Proteomes" id="UP001589828">
    <property type="component" value="Unassembled WGS sequence"/>
</dbReference>
<evidence type="ECO:0000256" key="3">
    <source>
        <dbReference type="ARBA" id="ARBA00022989"/>
    </source>
</evidence>
<dbReference type="Pfam" id="PF00092">
    <property type="entry name" value="VWA"/>
    <property type="match status" value="1"/>
</dbReference>
<keyword evidence="3 5" id="KW-1133">Transmembrane helix</keyword>
<protein>
    <submittedName>
        <fullName evidence="7">VWA domain-containing protein</fullName>
    </submittedName>
</protein>
<feature type="transmembrane region" description="Helical" evidence="5">
    <location>
        <begin position="12"/>
        <end position="30"/>
    </location>
</feature>
<dbReference type="PROSITE" id="PS50234">
    <property type="entry name" value="VWFA"/>
    <property type="match status" value="1"/>
</dbReference>
<evidence type="ECO:0000256" key="4">
    <source>
        <dbReference type="ARBA" id="ARBA00023136"/>
    </source>
</evidence>
<sequence>MIWFKGIEFAHPGFFWLLISIPLMVGWYIWKQKQLQGNLAMPTIRGFAMITKSMLPRFRHLGIILRSLAMIALIIALARPQSSLSWQDTTTEGIDIVIASDISGSMLAEDFKPNRLEAGKNIAIDFIQNRPNDRIGLVVFSGESFTQCPLTIDHSVLVNLYADIKNGMIEDGTAIGMGLATAVNRLKDSEAKSKVVILLTDGSNNSGSIPPVTAAEIAKQFGVRVYTVGIGTNGYAPYPVQTPMGVQYQRMKVDIDEGTLSKIATITGGKYFRATNNSALKDIYEQIDKLEKAKIDVTQYRKKTERFLPFAIIALALLSLEFLTKNTLLKGALT</sequence>
<evidence type="ECO:0000313" key="7">
    <source>
        <dbReference type="EMBL" id="MFC0516863.1"/>
    </source>
</evidence>
<proteinExistence type="predicted"/>
<dbReference type="InterPro" id="IPR024163">
    <property type="entry name" value="Aerotolerance_reg_N"/>
</dbReference>
<feature type="transmembrane region" description="Helical" evidence="5">
    <location>
        <begin position="58"/>
        <end position="78"/>
    </location>
</feature>
<keyword evidence="4 5" id="KW-0472">Membrane</keyword>
<dbReference type="PANTHER" id="PTHR22550:SF5">
    <property type="entry name" value="LEUCINE ZIPPER PROTEIN 4"/>
    <property type="match status" value="1"/>
</dbReference>
<keyword evidence="1" id="KW-1003">Cell membrane</keyword>
<dbReference type="InterPro" id="IPR036465">
    <property type="entry name" value="vWFA_dom_sf"/>
</dbReference>
<dbReference type="Gene3D" id="3.40.50.410">
    <property type="entry name" value="von Willebrand factor, type A domain"/>
    <property type="match status" value="1"/>
</dbReference>
<dbReference type="InterPro" id="IPR033881">
    <property type="entry name" value="vWA_BatA_type"/>
</dbReference>
<dbReference type="PANTHER" id="PTHR22550">
    <property type="entry name" value="SPORE GERMINATION PROTEIN"/>
    <property type="match status" value="1"/>
</dbReference>
<evidence type="ECO:0000256" key="2">
    <source>
        <dbReference type="ARBA" id="ARBA00022692"/>
    </source>
</evidence>
<dbReference type="EMBL" id="JBHLTS010000068">
    <property type="protein sequence ID" value="MFC0516863.1"/>
    <property type="molecule type" value="Genomic_DNA"/>
</dbReference>
<dbReference type="InterPro" id="IPR050768">
    <property type="entry name" value="UPF0353/GerABKA_families"/>
</dbReference>
<feature type="domain" description="VWFA" evidence="6">
    <location>
        <begin position="95"/>
        <end position="287"/>
    </location>
</feature>
<accession>A0ABV6LBP4</accession>
<dbReference type="SMART" id="SM00327">
    <property type="entry name" value="VWA"/>
    <property type="match status" value="1"/>
</dbReference>
<dbReference type="InterPro" id="IPR002035">
    <property type="entry name" value="VWF_A"/>
</dbReference>
<name>A0ABV6LBP4_9SPHI</name>
<dbReference type="Pfam" id="PF07584">
    <property type="entry name" value="BatA"/>
    <property type="match status" value="1"/>
</dbReference>
<dbReference type="CDD" id="cd01467">
    <property type="entry name" value="vWA_BatA_type"/>
    <property type="match status" value="1"/>
</dbReference>
<comment type="caution">
    <text evidence="7">The sequence shown here is derived from an EMBL/GenBank/DDBJ whole genome shotgun (WGS) entry which is preliminary data.</text>
</comment>
<dbReference type="SUPFAM" id="SSF53300">
    <property type="entry name" value="vWA-like"/>
    <property type="match status" value="1"/>
</dbReference>
<keyword evidence="8" id="KW-1185">Reference proteome</keyword>
<feature type="transmembrane region" description="Helical" evidence="5">
    <location>
        <begin position="307"/>
        <end position="324"/>
    </location>
</feature>
<reference evidence="7 8" key="1">
    <citation type="submission" date="2024-09" db="EMBL/GenBank/DDBJ databases">
        <authorList>
            <person name="Sun Q."/>
            <person name="Mori K."/>
        </authorList>
    </citation>
    <scope>NUCLEOTIDE SEQUENCE [LARGE SCALE GENOMIC DNA]</scope>
    <source>
        <strain evidence="7 8">NCAIM B.02415</strain>
    </source>
</reference>
<evidence type="ECO:0000313" key="8">
    <source>
        <dbReference type="Proteomes" id="UP001589828"/>
    </source>
</evidence>
<keyword evidence="2 5" id="KW-0812">Transmembrane</keyword>
<gene>
    <name evidence="7" type="ORF">ACFFGT_21830</name>
</gene>
<organism evidence="7 8">
    <name type="scientific">Mucilaginibacter angelicae</name>
    <dbReference type="NCBI Taxonomy" id="869718"/>
    <lineage>
        <taxon>Bacteria</taxon>
        <taxon>Pseudomonadati</taxon>
        <taxon>Bacteroidota</taxon>
        <taxon>Sphingobacteriia</taxon>
        <taxon>Sphingobacteriales</taxon>
        <taxon>Sphingobacteriaceae</taxon>
        <taxon>Mucilaginibacter</taxon>
    </lineage>
</organism>